<keyword evidence="2" id="KW-1185">Reference proteome</keyword>
<evidence type="ECO:0000313" key="1">
    <source>
        <dbReference type="EMBL" id="CAG8484515.1"/>
    </source>
</evidence>
<dbReference type="Proteomes" id="UP000789739">
    <property type="component" value="Unassembled WGS sequence"/>
</dbReference>
<organism evidence="1 2">
    <name type="scientific">Paraglomus brasilianum</name>
    <dbReference type="NCBI Taxonomy" id="144538"/>
    <lineage>
        <taxon>Eukaryota</taxon>
        <taxon>Fungi</taxon>
        <taxon>Fungi incertae sedis</taxon>
        <taxon>Mucoromycota</taxon>
        <taxon>Glomeromycotina</taxon>
        <taxon>Glomeromycetes</taxon>
        <taxon>Paraglomerales</taxon>
        <taxon>Paraglomeraceae</taxon>
        <taxon>Paraglomus</taxon>
    </lineage>
</organism>
<gene>
    <name evidence="1" type="ORF">PBRASI_LOCUS1760</name>
</gene>
<name>A0A9N8WJ85_9GLOM</name>
<protein>
    <submittedName>
        <fullName evidence="1">669_t:CDS:1</fullName>
    </submittedName>
</protein>
<proteinExistence type="predicted"/>
<comment type="caution">
    <text evidence="1">The sequence shown here is derived from an EMBL/GenBank/DDBJ whole genome shotgun (WGS) entry which is preliminary data.</text>
</comment>
<evidence type="ECO:0000313" key="2">
    <source>
        <dbReference type="Proteomes" id="UP000789739"/>
    </source>
</evidence>
<reference evidence="1" key="1">
    <citation type="submission" date="2021-06" db="EMBL/GenBank/DDBJ databases">
        <authorList>
            <person name="Kallberg Y."/>
            <person name="Tangrot J."/>
            <person name="Rosling A."/>
        </authorList>
    </citation>
    <scope>NUCLEOTIDE SEQUENCE</scope>
    <source>
        <strain evidence="1">BR232B</strain>
    </source>
</reference>
<sequence length="63" mass="7495">MGKSILSDLDDARWEKQFIYKIYSNMGTINGTHHIEATSLPRRAHFLKRTFHVVVMDEKREKF</sequence>
<dbReference type="EMBL" id="CAJVPI010000122">
    <property type="protein sequence ID" value="CAG8484515.1"/>
    <property type="molecule type" value="Genomic_DNA"/>
</dbReference>
<dbReference type="AlphaFoldDB" id="A0A9N8WJ85"/>
<accession>A0A9N8WJ85</accession>